<dbReference type="RefSeq" id="WP_253667776.1">
    <property type="nucleotide sequence ID" value="NZ_JAMTCP010000002.1"/>
</dbReference>
<dbReference type="EMBL" id="JAMTCP010000002">
    <property type="protein sequence ID" value="MCP2256795.1"/>
    <property type="molecule type" value="Genomic_DNA"/>
</dbReference>
<gene>
    <name evidence="4" type="ORF">LX15_000478</name>
</gene>
<proteinExistence type="inferred from homology"/>
<evidence type="ECO:0000313" key="4">
    <source>
        <dbReference type="EMBL" id="MCP2256795.1"/>
    </source>
</evidence>
<dbReference type="InterPro" id="IPR001447">
    <property type="entry name" value="Arylamine_N-AcTrfase"/>
</dbReference>
<dbReference type="PRINTS" id="PR01543">
    <property type="entry name" value="ANATRNSFRASE"/>
</dbReference>
<evidence type="ECO:0000256" key="2">
    <source>
        <dbReference type="RuleBase" id="RU003452"/>
    </source>
</evidence>
<accession>A0ABT1HMR1</accession>
<sequence>MRTPDMEGSTPESNVGPDAEPDAGSDGRGWNSARLDLPAYLDRLGHDGPLDPTAETLRRLHRAHIHAIPFENLDIVLGRPIRVDLPSVQDKLVRRRRGGYCYEHNSLFAAALERLGYEVGALAVRVRMGSDKIRPATHAALRVVAEGRTWLADVGFGGGGLLEPVELKDGAEARQGEWTVRLDREDVAIWVLRSWTPHGWLDVYSFGLDPSYPVDFAVSNHYVSTHPRSPFVARLVVQRYSDRKQVVLTDDTLTVTLSDGTRDSRRVEVAEVATLLTDELGVALDREEVDGILRYAEKNFPAS</sequence>
<comment type="caution">
    <text evidence="4">The sequence shown here is derived from an EMBL/GenBank/DDBJ whole genome shotgun (WGS) entry which is preliminary data.</text>
</comment>
<keyword evidence="5" id="KW-1185">Reference proteome</keyword>
<dbReference type="InterPro" id="IPR038765">
    <property type="entry name" value="Papain-like_cys_pep_sf"/>
</dbReference>
<dbReference type="Proteomes" id="UP001205311">
    <property type="component" value="Unassembled WGS sequence"/>
</dbReference>
<dbReference type="Gene3D" id="2.40.128.150">
    <property type="entry name" value="Cysteine proteinases"/>
    <property type="match status" value="1"/>
</dbReference>
<reference evidence="4 5" key="1">
    <citation type="submission" date="2022-06" db="EMBL/GenBank/DDBJ databases">
        <title>Genomic Encyclopedia of Archaeal and Bacterial Type Strains, Phase II (KMG-II): from individual species to whole genera.</title>
        <authorList>
            <person name="Goeker M."/>
        </authorList>
    </citation>
    <scope>NUCLEOTIDE SEQUENCE [LARGE SCALE GENOMIC DNA]</scope>
    <source>
        <strain evidence="4 5">DSM 40477</strain>
    </source>
</reference>
<evidence type="ECO:0000313" key="5">
    <source>
        <dbReference type="Proteomes" id="UP001205311"/>
    </source>
</evidence>
<evidence type="ECO:0000256" key="3">
    <source>
        <dbReference type="SAM" id="MobiDB-lite"/>
    </source>
</evidence>
<dbReference type="Pfam" id="PF00797">
    <property type="entry name" value="Acetyltransf_2"/>
    <property type="match status" value="1"/>
</dbReference>
<organism evidence="4 5">
    <name type="scientific">Streptoalloteichus tenebrarius (strain ATCC 17920 / DSM 40477 / JCM 4838 / CBS 697.72 / NBRC 16177 / NCIMB 11028 / NRRL B-12390 / A12253. 1 / ISP 5477)</name>
    <name type="common">Streptomyces tenebrarius</name>
    <dbReference type="NCBI Taxonomy" id="1933"/>
    <lineage>
        <taxon>Bacteria</taxon>
        <taxon>Bacillati</taxon>
        <taxon>Actinomycetota</taxon>
        <taxon>Actinomycetes</taxon>
        <taxon>Pseudonocardiales</taxon>
        <taxon>Pseudonocardiaceae</taxon>
        <taxon>Streptoalloteichus</taxon>
    </lineage>
</organism>
<name>A0ABT1HMR1_STRSD</name>
<dbReference type="Gene3D" id="3.30.2140.10">
    <property type="entry name" value="Arylamine N-acetyltransferase"/>
    <property type="match status" value="1"/>
</dbReference>
<feature type="region of interest" description="Disordered" evidence="3">
    <location>
        <begin position="1"/>
        <end position="29"/>
    </location>
</feature>
<comment type="similarity">
    <text evidence="1 2">Belongs to the arylamine N-acetyltransferase family.</text>
</comment>
<dbReference type="PANTHER" id="PTHR11786">
    <property type="entry name" value="N-HYDROXYARYLAMINE O-ACETYLTRANSFERASE"/>
    <property type="match status" value="1"/>
</dbReference>
<dbReference type="PANTHER" id="PTHR11786:SF0">
    <property type="entry name" value="ARYLAMINE N-ACETYLTRANSFERASE 4-RELATED"/>
    <property type="match status" value="1"/>
</dbReference>
<dbReference type="SUPFAM" id="SSF54001">
    <property type="entry name" value="Cysteine proteinases"/>
    <property type="match status" value="1"/>
</dbReference>
<protein>
    <submittedName>
        <fullName evidence="4">N-hydroxyarylamine O-acetyltransferase</fullName>
    </submittedName>
</protein>
<evidence type="ECO:0000256" key="1">
    <source>
        <dbReference type="ARBA" id="ARBA00006547"/>
    </source>
</evidence>